<keyword evidence="3" id="KW-1185">Reference proteome</keyword>
<dbReference type="AlphaFoldDB" id="A0A840A6T6"/>
<accession>A0A840A6T6</accession>
<feature type="compositionally biased region" description="Basic and acidic residues" evidence="1">
    <location>
        <begin position="104"/>
        <end position="116"/>
    </location>
</feature>
<evidence type="ECO:0000313" key="3">
    <source>
        <dbReference type="Proteomes" id="UP000530564"/>
    </source>
</evidence>
<sequence>MFSGPTSHGGGRRGGGGDGHHTRSRGVRPGRGRNSAQRLARTRRASHVGRRRPEGPASNTAQSSPSNRRSRGKRADSRLAGRCYSHVPPISPPVSRHPVVRRGYGGERQGRTKQDHLQTTCHGAPPVVTTGRPFERAARVAETPGKTGRDRDGSLAGIGPAQPPEPIGGSNLDTRDLGWGPHGVERCAVRVPQISLVAEPRRGPHCRNC</sequence>
<organism evidence="2 3">
    <name type="scientific">Phenylobacterium haematophilum</name>
    <dbReference type="NCBI Taxonomy" id="98513"/>
    <lineage>
        <taxon>Bacteria</taxon>
        <taxon>Pseudomonadati</taxon>
        <taxon>Pseudomonadota</taxon>
        <taxon>Alphaproteobacteria</taxon>
        <taxon>Caulobacterales</taxon>
        <taxon>Caulobacteraceae</taxon>
        <taxon>Phenylobacterium</taxon>
    </lineage>
</organism>
<feature type="compositionally biased region" description="Basic residues" evidence="1">
    <location>
        <begin position="40"/>
        <end position="50"/>
    </location>
</feature>
<feature type="compositionally biased region" description="Polar residues" evidence="1">
    <location>
        <begin position="57"/>
        <end position="67"/>
    </location>
</feature>
<evidence type="ECO:0000313" key="2">
    <source>
        <dbReference type="EMBL" id="MBB3892917.1"/>
    </source>
</evidence>
<feature type="region of interest" description="Disordered" evidence="1">
    <location>
        <begin position="1"/>
        <end position="182"/>
    </location>
</feature>
<protein>
    <submittedName>
        <fullName evidence="2">Uncharacterized protein</fullName>
    </submittedName>
</protein>
<feature type="compositionally biased region" description="Basic residues" evidence="1">
    <location>
        <begin position="22"/>
        <end position="31"/>
    </location>
</feature>
<dbReference type="Proteomes" id="UP000530564">
    <property type="component" value="Unassembled WGS sequence"/>
</dbReference>
<feature type="compositionally biased region" description="Gly residues" evidence="1">
    <location>
        <begin position="7"/>
        <end position="17"/>
    </location>
</feature>
<gene>
    <name evidence="2" type="ORF">GGQ61_003655</name>
</gene>
<proteinExistence type="predicted"/>
<evidence type="ECO:0000256" key="1">
    <source>
        <dbReference type="SAM" id="MobiDB-lite"/>
    </source>
</evidence>
<comment type="caution">
    <text evidence="2">The sequence shown here is derived from an EMBL/GenBank/DDBJ whole genome shotgun (WGS) entry which is preliminary data.</text>
</comment>
<reference evidence="2 3" key="1">
    <citation type="submission" date="2020-08" db="EMBL/GenBank/DDBJ databases">
        <title>Genomic Encyclopedia of Type Strains, Phase IV (KMG-IV): sequencing the most valuable type-strain genomes for metagenomic binning, comparative biology and taxonomic classification.</title>
        <authorList>
            <person name="Goeker M."/>
        </authorList>
    </citation>
    <scope>NUCLEOTIDE SEQUENCE [LARGE SCALE GENOMIC DNA]</scope>
    <source>
        <strain evidence="2 3">DSM 21793</strain>
    </source>
</reference>
<name>A0A840A6T6_9CAUL</name>
<dbReference type="EMBL" id="JACIDK010000006">
    <property type="protein sequence ID" value="MBB3892917.1"/>
    <property type="molecule type" value="Genomic_DNA"/>
</dbReference>